<sequence length="208" mass="23863">MLYDTLVDFYGFGTPLIFLLSELTNFFFCSIFLLILFYFKKLNITELIVWQIAFLSIIFIAVFLVNPVTTFPDLNGYLICVRDLRDNFYFNESECLSSQLFSGDLLETFSINPVSYKRAVPAILYSIVLIPSIASIVSLGVINKIYLLGMYFFIRGRLDNNQNKIILLASLFLPTVLIYSSNGLRDNLILVNHALLLFTIIDKRFLLS</sequence>
<organism evidence="2">
    <name type="scientific">marine metagenome</name>
    <dbReference type="NCBI Taxonomy" id="408172"/>
    <lineage>
        <taxon>unclassified sequences</taxon>
        <taxon>metagenomes</taxon>
        <taxon>ecological metagenomes</taxon>
    </lineage>
</organism>
<feature type="transmembrane region" description="Helical" evidence="1">
    <location>
        <begin position="12"/>
        <end position="35"/>
    </location>
</feature>
<feature type="transmembrane region" description="Helical" evidence="1">
    <location>
        <begin position="122"/>
        <end position="153"/>
    </location>
</feature>
<keyword evidence="1" id="KW-1133">Transmembrane helix</keyword>
<feature type="transmembrane region" description="Helical" evidence="1">
    <location>
        <begin position="165"/>
        <end position="182"/>
    </location>
</feature>
<protein>
    <submittedName>
        <fullName evidence="2">Uncharacterized protein</fullName>
    </submittedName>
</protein>
<name>A0A382WS85_9ZZZZ</name>
<feature type="transmembrane region" description="Helical" evidence="1">
    <location>
        <begin position="47"/>
        <end position="65"/>
    </location>
</feature>
<accession>A0A382WS85</accession>
<evidence type="ECO:0000256" key="1">
    <source>
        <dbReference type="SAM" id="Phobius"/>
    </source>
</evidence>
<dbReference type="EMBL" id="UINC01161962">
    <property type="protein sequence ID" value="SVD61450.1"/>
    <property type="molecule type" value="Genomic_DNA"/>
</dbReference>
<feature type="non-terminal residue" evidence="2">
    <location>
        <position position="208"/>
    </location>
</feature>
<dbReference type="AlphaFoldDB" id="A0A382WS85"/>
<proteinExistence type="predicted"/>
<gene>
    <name evidence="2" type="ORF">METZ01_LOCUS414304</name>
</gene>
<keyword evidence="1" id="KW-0812">Transmembrane</keyword>
<evidence type="ECO:0000313" key="2">
    <source>
        <dbReference type="EMBL" id="SVD61450.1"/>
    </source>
</evidence>
<keyword evidence="1" id="KW-0472">Membrane</keyword>
<reference evidence="2" key="1">
    <citation type="submission" date="2018-05" db="EMBL/GenBank/DDBJ databases">
        <authorList>
            <person name="Lanie J.A."/>
            <person name="Ng W.-L."/>
            <person name="Kazmierczak K.M."/>
            <person name="Andrzejewski T.M."/>
            <person name="Davidsen T.M."/>
            <person name="Wayne K.J."/>
            <person name="Tettelin H."/>
            <person name="Glass J.I."/>
            <person name="Rusch D."/>
            <person name="Podicherti R."/>
            <person name="Tsui H.-C.T."/>
            <person name="Winkler M.E."/>
        </authorList>
    </citation>
    <scope>NUCLEOTIDE SEQUENCE</scope>
</reference>